<sequence>MNEDAKELLSRYFAGNVTEEEGLLVEYWFHHLNDENEPDISQQDLQAVSKEMWHTIAPVRKFSIVNLQWLKVAAAAMVMLTVGAAWFFVSRSRLQKVSQPQISFSHPGGNKAFLKMDNGKVVVLDDSAKGKVAWDDKALVTQIQKGHIKDEPDLAAGEGFHTLSTPAGGQYAITLSDGTCVYLNAASSLRYPTRFGTGPRIVELSGEAYFEVKHDEQHPFKVISGSQVTDDIGTAFNVKAYPDDNKIVTSLSEGAVRIRGVDHSLFLNPGQQAILSGKTLGLAEGRVADAIAWKEGYFKFRQERLEDIMKSLSRWYDIDVEYLDYNKDELFNGQVSRYKDIREILDMLEHTDLVHFKVKGRRILVTR</sequence>
<dbReference type="EMBL" id="QWDC01000003">
    <property type="protein sequence ID" value="RFZ91184.1"/>
    <property type="molecule type" value="Genomic_DNA"/>
</dbReference>
<dbReference type="InterPro" id="IPR006860">
    <property type="entry name" value="FecR"/>
</dbReference>
<evidence type="ECO:0000313" key="4">
    <source>
        <dbReference type="EMBL" id="RFZ91184.1"/>
    </source>
</evidence>
<feature type="transmembrane region" description="Helical" evidence="1">
    <location>
        <begin position="69"/>
        <end position="89"/>
    </location>
</feature>
<reference evidence="4 5" key="1">
    <citation type="submission" date="2018-08" db="EMBL/GenBank/DDBJ databases">
        <title>Mucilaginibacter sp. MYSH2.</title>
        <authorList>
            <person name="Seo T."/>
        </authorList>
    </citation>
    <scope>NUCLEOTIDE SEQUENCE [LARGE SCALE GENOMIC DNA]</scope>
    <source>
        <strain evidence="4 5">MYSH2</strain>
    </source>
</reference>
<dbReference type="Pfam" id="PF04773">
    <property type="entry name" value="FecR"/>
    <property type="match status" value="1"/>
</dbReference>
<feature type="domain" description="FecR protein" evidence="2">
    <location>
        <begin position="162"/>
        <end position="257"/>
    </location>
</feature>
<feature type="domain" description="Protein FecR C-terminal" evidence="3">
    <location>
        <begin position="297"/>
        <end position="365"/>
    </location>
</feature>
<name>A0A372NQH3_9SPHI</name>
<accession>A0A372NQH3</accession>
<dbReference type="OrthoDB" id="1099963at2"/>
<dbReference type="InterPro" id="IPR032508">
    <property type="entry name" value="FecR_C"/>
</dbReference>
<keyword evidence="1" id="KW-1133">Transmembrane helix</keyword>
<keyword evidence="5" id="KW-1185">Reference proteome</keyword>
<dbReference type="InterPro" id="IPR012373">
    <property type="entry name" value="Ferrdict_sens_TM"/>
</dbReference>
<keyword evidence="1" id="KW-0812">Transmembrane</keyword>
<organism evidence="4 5">
    <name type="scientific">Mucilaginibacter conchicola</name>
    <dbReference type="NCBI Taxonomy" id="2303333"/>
    <lineage>
        <taxon>Bacteria</taxon>
        <taxon>Pseudomonadati</taxon>
        <taxon>Bacteroidota</taxon>
        <taxon>Sphingobacteriia</taxon>
        <taxon>Sphingobacteriales</taxon>
        <taxon>Sphingobacteriaceae</taxon>
        <taxon>Mucilaginibacter</taxon>
    </lineage>
</organism>
<dbReference type="Gene3D" id="3.55.50.30">
    <property type="match status" value="1"/>
</dbReference>
<dbReference type="Gene3D" id="2.60.120.1440">
    <property type="match status" value="1"/>
</dbReference>
<dbReference type="PANTHER" id="PTHR30273:SF2">
    <property type="entry name" value="PROTEIN FECR"/>
    <property type="match status" value="1"/>
</dbReference>
<evidence type="ECO:0000259" key="2">
    <source>
        <dbReference type="Pfam" id="PF04773"/>
    </source>
</evidence>
<dbReference type="PIRSF" id="PIRSF018266">
    <property type="entry name" value="FecR"/>
    <property type="match status" value="1"/>
</dbReference>
<evidence type="ECO:0000256" key="1">
    <source>
        <dbReference type="SAM" id="Phobius"/>
    </source>
</evidence>
<keyword evidence="1" id="KW-0472">Membrane</keyword>
<evidence type="ECO:0000313" key="5">
    <source>
        <dbReference type="Proteomes" id="UP000264217"/>
    </source>
</evidence>
<dbReference type="Proteomes" id="UP000264217">
    <property type="component" value="Unassembled WGS sequence"/>
</dbReference>
<dbReference type="GO" id="GO:0016989">
    <property type="term" value="F:sigma factor antagonist activity"/>
    <property type="evidence" value="ECO:0007669"/>
    <property type="project" value="TreeGrafter"/>
</dbReference>
<protein>
    <submittedName>
        <fullName evidence="4">DUF4974 domain-containing protein</fullName>
    </submittedName>
</protein>
<dbReference type="PANTHER" id="PTHR30273">
    <property type="entry name" value="PERIPLASMIC SIGNAL SENSOR AND SIGMA FACTOR ACTIVATOR FECR-RELATED"/>
    <property type="match status" value="1"/>
</dbReference>
<proteinExistence type="predicted"/>
<evidence type="ECO:0000259" key="3">
    <source>
        <dbReference type="Pfam" id="PF16344"/>
    </source>
</evidence>
<dbReference type="RefSeq" id="WP_117393390.1">
    <property type="nucleotide sequence ID" value="NZ_QWDC01000003.1"/>
</dbReference>
<gene>
    <name evidence="4" type="ORF">D0C36_19795</name>
</gene>
<dbReference type="AlphaFoldDB" id="A0A372NQH3"/>
<dbReference type="Pfam" id="PF16344">
    <property type="entry name" value="FecR_C"/>
    <property type="match status" value="1"/>
</dbReference>
<comment type="caution">
    <text evidence="4">The sequence shown here is derived from an EMBL/GenBank/DDBJ whole genome shotgun (WGS) entry which is preliminary data.</text>
</comment>